<feature type="region of interest" description="Disordered" evidence="4">
    <location>
        <begin position="496"/>
        <end position="557"/>
    </location>
</feature>
<dbReference type="PROSITE" id="PS50885">
    <property type="entry name" value="HAMP"/>
    <property type="match status" value="1"/>
</dbReference>
<dbReference type="PANTHER" id="PTHR34220:SF7">
    <property type="entry name" value="SENSOR HISTIDINE KINASE YPDA"/>
    <property type="match status" value="1"/>
</dbReference>
<feature type="region of interest" description="Disordered" evidence="4">
    <location>
        <begin position="573"/>
        <end position="633"/>
    </location>
</feature>
<keyword evidence="7" id="KW-0808">Transferase</keyword>
<dbReference type="InterPro" id="IPR003660">
    <property type="entry name" value="HAMP_dom"/>
</dbReference>
<feature type="compositionally biased region" description="Low complexity" evidence="4">
    <location>
        <begin position="583"/>
        <end position="595"/>
    </location>
</feature>
<evidence type="ECO:0000256" key="3">
    <source>
        <dbReference type="ARBA" id="ARBA00023136"/>
    </source>
</evidence>
<keyword evidence="7" id="KW-0418">Kinase</keyword>
<evidence type="ECO:0000259" key="6">
    <source>
        <dbReference type="PROSITE" id="PS50885"/>
    </source>
</evidence>
<dbReference type="RefSeq" id="WP_277530955.1">
    <property type="nucleotide sequence ID" value="NZ_JAPDIA010000003.1"/>
</dbReference>
<dbReference type="AlphaFoldDB" id="A0A9X4KRJ2"/>
<keyword evidence="5" id="KW-1133">Transmembrane helix</keyword>
<keyword evidence="2" id="KW-1003">Cell membrane</keyword>
<evidence type="ECO:0000313" key="8">
    <source>
        <dbReference type="Proteomes" id="UP001153404"/>
    </source>
</evidence>
<gene>
    <name evidence="7" type="ORF">OMP40_09685</name>
</gene>
<keyword evidence="5" id="KW-0812">Transmembrane</keyword>
<sequence length="633" mass="71491">MLSRLSIRGKLFLAFTLCVNIIIGLLSYLYYRQTADVIYLRNREATQQMLYRFVTSIDRMYKDLDRISAQILYNNDIAAYFSPPEPDFDSSYAAFVKVQKLTNLLEYFNGPQMTAKRILVFNLNGDYIDYGLNWDTYPSLRERFHQSSWIEDTLALGGEKLLVPPRPTEWQTTSEVVFSVARRLNAHTLIEVQQPYALLEQTLTEGRDAAEASLFIYDDDGRIFYPYGAARIPFDGRAFAGGADGSEIRRFDTGETNVANQTRSSYTGLSVALLQPKEALLRPIQRLHQLSIVIIGAAELLALALSYAIARTITSPIFRLQRYVRSVELDSHPATPAPRAFAYSREVNDLYETFVKMTQRLHRSMNELIDLRSRESTAQIQALYAQTNPHFLYNTLTSIGRHAEEANDRDVAEMCYALTQMLRYSSVAPAAPVAVREELANARAYLELMKLRYEFQLQFDIALDPLLAEEPMPKLIVQPFLENCFAHAFRQVEPPRGIYPSPSARGRTSPAAGSCRSRTTAPASATRRWPPCAGGSRRCARTGTASSRRSPRAVSAMSASRIRWRAAGCSGATGSALTSADCPRAPRLSSSSARRNATDVPRRDRRRRAAHFAQHQGENRRHRSRLQGRRRVL</sequence>
<feature type="compositionally biased region" description="Low complexity" evidence="4">
    <location>
        <begin position="545"/>
        <end position="557"/>
    </location>
</feature>
<feature type="domain" description="HAMP" evidence="6">
    <location>
        <begin position="311"/>
        <end position="366"/>
    </location>
</feature>
<name>A0A9X4KRJ2_9BACL</name>
<comment type="subcellular location">
    <subcellularLocation>
        <location evidence="1">Cell membrane</location>
    </subcellularLocation>
</comment>
<dbReference type="Proteomes" id="UP001153404">
    <property type="component" value="Unassembled WGS sequence"/>
</dbReference>
<organism evidence="7 8">
    <name type="scientific">Cohnella rhizosphaerae</name>
    <dbReference type="NCBI Taxonomy" id="1457232"/>
    <lineage>
        <taxon>Bacteria</taxon>
        <taxon>Bacillati</taxon>
        <taxon>Bacillota</taxon>
        <taxon>Bacilli</taxon>
        <taxon>Bacillales</taxon>
        <taxon>Paenibacillaceae</taxon>
        <taxon>Cohnella</taxon>
    </lineage>
</organism>
<dbReference type="InterPro" id="IPR010559">
    <property type="entry name" value="Sig_transdc_His_kin_internal"/>
</dbReference>
<evidence type="ECO:0000256" key="4">
    <source>
        <dbReference type="SAM" id="MobiDB-lite"/>
    </source>
</evidence>
<keyword evidence="3 5" id="KW-0472">Membrane</keyword>
<dbReference type="Gene3D" id="6.10.340.10">
    <property type="match status" value="1"/>
</dbReference>
<accession>A0A9X4KRJ2</accession>
<protein>
    <submittedName>
        <fullName evidence="7">Histidine kinase</fullName>
    </submittedName>
</protein>
<dbReference type="GO" id="GO:0005886">
    <property type="term" value="C:plasma membrane"/>
    <property type="evidence" value="ECO:0007669"/>
    <property type="project" value="UniProtKB-SubCell"/>
</dbReference>
<dbReference type="GO" id="GO:0000155">
    <property type="term" value="F:phosphorelay sensor kinase activity"/>
    <property type="evidence" value="ECO:0007669"/>
    <property type="project" value="InterPro"/>
</dbReference>
<dbReference type="EMBL" id="JAPDIA010000003">
    <property type="protein sequence ID" value="MDG0809580.1"/>
    <property type="molecule type" value="Genomic_DNA"/>
</dbReference>
<reference evidence="7" key="1">
    <citation type="submission" date="2022-10" db="EMBL/GenBank/DDBJ databases">
        <title>Comparative genomic analysis of Cohnella hashimotonis sp. nov., isolated from the International Space Station.</title>
        <authorList>
            <person name="Simpson A."/>
            <person name="Venkateswaran K."/>
        </authorList>
    </citation>
    <scope>NUCLEOTIDE SEQUENCE</scope>
    <source>
        <strain evidence="7">DSM 28161</strain>
    </source>
</reference>
<dbReference type="PANTHER" id="PTHR34220">
    <property type="entry name" value="SENSOR HISTIDINE KINASE YPDA"/>
    <property type="match status" value="1"/>
</dbReference>
<feature type="transmembrane region" description="Helical" evidence="5">
    <location>
        <begin position="12"/>
        <end position="31"/>
    </location>
</feature>
<evidence type="ECO:0000256" key="1">
    <source>
        <dbReference type="ARBA" id="ARBA00004236"/>
    </source>
</evidence>
<comment type="caution">
    <text evidence="7">The sequence shown here is derived from an EMBL/GenBank/DDBJ whole genome shotgun (WGS) entry which is preliminary data.</text>
</comment>
<evidence type="ECO:0000313" key="7">
    <source>
        <dbReference type="EMBL" id="MDG0809580.1"/>
    </source>
</evidence>
<evidence type="ECO:0000256" key="5">
    <source>
        <dbReference type="SAM" id="Phobius"/>
    </source>
</evidence>
<feature type="compositionally biased region" description="Basic residues" evidence="4">
    <location>
        <begin position="620"/>
        <end position="633"/>
    </location>
</feature>
<evidence type="ECO:0000256" key="2">
    <source>
        <dbReference type="ARBA" id="ARBA00022475"/>
    </source>
</evidence>
<keyword evidence="8" id="KW-1185">Reference proteome</keyword>
<dbReference type="Pfam" id="PF06580">
    <property type="entry name" value="His_kinase"/>
    <property type="match status" value="1"/>
</dbReference>
<proteinExistence type="predicted"/>
<dbReference type="InterPro" id="IPR050640">
    <property type="entry name" value="Bact_2-comp_sensor_kinase"/>
</dbReference>